<evidence type="ECO:0000256" key="3">
    <source>
        <dbReference type="ARBA" id="ARBA00023180"/>
    </source>
</evidence>
<dbReference type="PANTHER" id="PTHR10342:SF274">
    <property type="entry name" value="ARYLSULFATASE B"/>
    <property type="match status" value="1"/>
</dbReference>
<dbReference type="PANTHER" id="PTHR10342">
    <property type="entry name" value="ARYLSULFATASE"/>
    <property type="match status" value="1"/>
</dbReference>
<dbReference type="GO" id="GO:0046872">
    <property type="term" value="F:metal ion binding"/>
    <property type="evidence" value="ECO:0007669"/>
    <property type="project" value="UniProtKB-KW"/>
</dbReference>
<evidence type="ECO:0000256" key="1">
    <source>
        <dbReference type="ARBA" id="ARBA00022723"/>
    </source>
</evidence>
<dbReference type="InterPro" id="IPR017850">
    <property type="entry name" value="Alkaline_phosphatase_core_sf"/>
</dbReference>
<protein>
    <recommendedName>
        <fullName evidence="5">Sulfatase N-terminal domain-containing protein</fullName>
    </recommendedName>
</protein>
<dbReference type="GO" id="GO:0008484">
    <property type="term" value="F:sulfuric ester hydrolase activity"/>
    <property type="evidence" value="ECO:0007669"/>
    <property type="project" value="InterPro"/>
</dbReference>
<proteinExistence type="predicted"/>
<dbReference type="EMBL" id="HBHP01014416">
    <property type="protein sequence ID" value="CAD9762147.1"/>
    <property type="molecule type" value="Transcribed_RNA"/>
</dbReference>
<dbReference type="AlphaFoldDB" id="A0A7S2TR55"/>
<evidence type="ECO:0008006" key="5">
    <source>
        <dbReference type="Google" id="ProtNLM"/>
    </source>
</evidence>
<reference evidence="4" key="1">
    <citation type="submission" date="2021-01" db="EMBL/GenBank/DDBJ databases">
        <authorList>
            <person name="Corre E."/>
            <person name="Pelletier E."/>
            <person name="Niang G."/>
            <person name="Scheremetjew M."/>
            <person name="Finn R."/>
            <person name="Kale V."/>
            <person name="Holt S."/>
            <person name="Cochrane G."/>
            <person name="Meng A."/>
            <person name="Brown T."/>
            <person name="Cohen L."/>
        </authorList>
    </citation>
    <scope>NUCLEOTIDE SEQUENCE</scope>
    <source>
        <strain evidence="4">CCMP622</strain>
    </source>
</reference>
<dbReference type="Gene3D" id="3.30.1120.10">
    <property type="match status" value="1"/>
</dbReference>
<organism evidence="4">
    <name type="scientific">Lotharella oceanica</name>
    <dbReference type="NCBI Taxonomy" id="641309"/>
    <lineage>
        <taxon>Eukaryota</taxon>
        <taxon>Sar</taxon>
        <taxon>Rhizaria</taxon>
        <taxon>Cercozoa</taxon>
        <taxon>Chlorarachniophyceae</taxon>
        <taxon>Lotharella</taxon>
    </lineage>
</organism>
<accession>A0A7S2TR55</accession>
<evidence type="ECO:0000313" key="4">
    <source>
        <dbReference type="EMBL" id="CAD9762147.1"/>
    </source>
</evidence>
<dbReference type="SUPFAM" id="SSF53649">
    <property type="entry name" value="Alkaline phosphatase-like"/>
    <property type="match status" value="1"/>
</dbReference>
<evidence type="ECO:0000256" key="2">
    <source>
        <dbReference type="ARBA" id="ARBA00022837"/>
    </source>
</evidence>
<gene>
    <name evidence="4" type="ORF">LSP00402_LOCUS9035</name>
</gene>
<sequence>MEEMISVADWYTTFCGLAGVDPTDERAAAAGLPPVDGLDMWPLLSGDVTDSPRTEFLVSATALIQGKWKVMVGKQEGAGWAGPHYPNISTVEHAVADASITCEPACLFDVTSDPTEHQDVAKEHPEVVQALVARLDELKTAIVTKDMTTDPQCREAAFARYGGWYGPWLELD</sequence>
<dbReference type="InterPro" id="IPR047115">
    <property type="entry name" value="ARSB"/>
</dbReference>
<keyword evidence="2" id="KW-0106">Calcium</keyword>
<keyword evidence="3" id="KW-0325">Glycoprotein</keyword>
<name>A0A7S2TR55_9EUKA</name>
<keyword evidence="1" id="KW-0479">Metal-binding</keyword>
<dbReference type="Gene3D" id="3.40.720.10">
    <property type="entry name" value="Alkaline Phosphatase, subunit A"/>
    <property type="match status" value="1"/>
</dbReference>